<feature type="domain" description="RdRp catalytic" evidence="4">
    <location>
        <begin position="127"/>
        <end position="259"/>
    </location>
</feature>
<dbReference type="SUPFAM" id="SSF56672">
    <property type="entry name" value="DNA/RNA polymerases"/>
    <property type="match status" value="1"/>
</dbReference>
<evidence type="ECO:0000313" key="10">
    <source>
        <dbReference type="EMBL" id="QRW41924.1"/>
    </source>
</evidence>
<dbReference type="InterPro" id="IPR001205">
    <property type="entry name" value="RNA-dir_pol_C"/>
</dbReference>
<sequence length="415" mass="47162">MADGSMPKTTSPGLPYIQQKVRTKEEAWVQHQQEILDMHTQIRRGHHVSMPDCAAFARNVVCPADTNKVRLVWAYPLAQVLLEAKYVQPLLNALTNQELGTSIAYGAETYRGGMKWLDKELKSMPMQNYICLDYSSFDQTVPAWLIRIAFDILEECFTDSFFLDTNGYRTTDPVAVEREWRQIRRYFIETPLRMEDGTRYRKTGGIPSGSCFTNIIDSIVNLIVTNYAIRITTGAFPNWITVLGDDSVTATTGVVNLEDIAQVIKMQFGMTVNMKKSYWTERWDNVQFLGYYNMHGFPIRKEEELLAAMLLPDSAVDEEIGITGARFLGIAQASCGAHARVAIVAEKLFYEMRLKGWEVTQDAHKLYHIKKAFGWLPAAGEEPEPLPTVRGLREAILPRETCQKLVKGITRVKMK</sequence>
<evidence type="ECO:0000313" key="8">
    <source>
        <dbReference type="EMBL" id="QRW41920.1"/>
    </source>
</evidence>
<proteinExistence type="predicted"/>
<dbReference type="GO" id="GO:0003723">
    <property type="term" value="F:RNA binding"/>
    <property type="evidence" value="ECO:0007669"/>
    <property type="project" value="InterPro"/>
</dbReference>
<dbReference type="EMBL" id="MW434532">
    <property type="protein sequence ID" value="QRW41925.1"/>
    <property type="molecule type" value="Genomic_RNA"/>
</dbReference>
<evidence type="ECO:0000259" key="4">
    <source>
        <dbReference type="PROSITE" id="PS50507"/>
    </source>
</evidence>
<dbReference type="PROSITE" id="PS50507">
    <property type="entry name" value="RDRP_SSRNA_POS"/>
    <property type="match status" value="1"/>
</dbReference>
<dbReference type="EMBL" id="MW434527">
    <property type="protein sequence ID" value="QRW41920.1"/>
    <property type="molecule type" value="Genomic_RNA"/>
</dbReference>
<dbReference type="EMBL" id="MW434526">
    <property type="protein sequence ID" value="QRW41919.1"/>
    <property type="molecule type" value="Genomic_RNA"/>
</dbReference>
<organism evidence="6">
    <name type="scientific">Netjeret virus</name>
    <dbReference type="NCBI Taxonomy" id="2800932"/>
    <lineage>
        <taxon>Viruses</taxon>
        <taxon>Riboviria</taxon>
    </lineage>
</organism>
<name>A0A894KHE4_9VIRU</name>
<evidence type="ECO:0000313" key="7">
    <source>
        <dbReference type="EMBL" id="QRW41919.1"/>
    </source>
</evidence>
<accession>A0A894KHE4</accession>
<dbReference type="EMBL" id="MW434525">
    <property type="protein sequence ID" value="QRW41918.1"/>
    <property type="molecule type" value="Genomic_RNA"/>
</dbReference>
<evidence type="ECO:0000313" key="5">
    <source>
        <dbReference type="EMBL" id="QRW41917.1"/>
    </source>
</evidence>
<evidence type="ECO:0000256" key="2">
    <source>
        <dbReference type="ARBA" id="ARBA00022695"/>
    </source>
</evidence>
<dbReference type="InterPro" id="IPR043128">
    <property type="entry name" value="Rev_trsase/Diguanyl_cyclase"/>
</dbReference>
<dbReference type="GO" id="GO:0003968">
    <property type="term" value="F:RNA-directed RNA polymerase activity"/>
    <property type="evidence" value="ECO:0007669"/>
    <property type="project" value="UniProtKB-KW"/>
</dbReference>
<dbReference type="InterPro" id="IPR043502">
    <property type="entry name" value="DNA/RNA_pol_sf"/>
</dbReference>
<evidence type="ECO:0000256" key="3">
    <source>
        <dbReference type="ARBA" id="ARBA00022953"/>
    </source>
</evidence>
<evidence type="ECO:0000313" key="9">
    <source>
        <dbReference type="EMBL" id="QRW41923.1"/>
    </source>
</evidence>
<dbReference type="GO" id="GO:0039694">
    <property type="term" value="P:viral RNA genome replication"/>
    <property type="evidence" value="ECO:0007669"/>
    <property type="project" value="InterPro"/>
</dbReference>
<keyword evidence="2" id="KW-0548">Nucleotidyltransferase</keyword>
<dbReference type="EMBL" id="MW434531">
    <property type="protein sequence ID" value="QRW41924.1"/>
    <property type="molecule type" value="Genomic_RNA"/>
</dbReference>
<reference evidence="6" key="1">
    <citation type="journal article" date="2020" name="bioRxiv">
        <title>Single mosquito metatranscriptomics identifies vectors, emerging pathogens and reservoirs in one assay.</title>
        <authorList>
            <person name="Batson J."/>
            <person name="Dudas G."/>
            <person name="Haas-Stapleton E."/>
            <person name="Kistler A.L."/>
            <person name="Li L.M."/>
            <person name="Logan P."/>
            <person name="Ratnasiri K."/>
            <person name="Retallack H."/>
        </authorList>
    </citation>
    <scope>NUCLEOTIDE SEQUENCE</scope>
    <source>
        <strain evidence="7">CMS002_026a_WVAL</strain>
        <strain evidence="8">CMS002_026b_WVAL</strain>
        <strain evidence="5">CMS002_026c_WVAL</strain>
        <strain evidence="11">CMS002_026d_WVAL</strain>
        <strain evidence="10">CMS002_026e_WVAL</strain>
        <strain evidence="9">CMS002_045a_WVAL</strain>
        <strain evidence="6">CMS002_045f_WVAL</strain>
    </source>
</reference>
<dbReference type="EMBL" id="MW434530">
    <property type="protein sequence ID" value="QRW41923.1"/>
    <property type="molecule type" value="Genomic_RNA"/>
</dbReference>
<keyword evidence="1" id="KW-0808">Transferase</keyword>
<dbReference type="GO" id="GO:0006351">
    <property type="term" value="P:DNA-templated transcription"/>
    <property type="evidence" value="ECO:0007669"/>
    <property type="project" value="InterPro"/>
</dbReference>
<dbReference type="InterPro" id="IPR007094">
    <property type="entry name" value="RNA-dir_pol_PSvirus"/>
</dbReference>
<dbReference type="Pfam" id="PF00680">
    <property type="entry name" value="RdRP_1"/>
    <property type="match status" value="1"/>
</dbReference>
<evidence type="ECO:0000313" key="11">
    <source>
        <dbReference type="EMBL" id="QRW41925.1"/>
    </source>
</evidence>
<dbReference type="EMBL" id="MW434524">
    <property type="protein sequence ID" value="QRW41917.1"/>
    <property type="molecule type" value="Genomic_RNA"/>
</dbReference>
<evidence type="ECO:0000313" key="6">
    <source>
        <dbReference type="EMBL" id="QRW41918.1"/>
    </source>
</evidence>
<keyword evidence="6" id="KW-0696">RNA-directed RNA polymerase</keyword>
<keyword evidence="3" id="KW-0693">Viral RNA replication</keyword>
<dbReference type="Gene3D" id="3.30.70.270">
    <property type="match status" value="1"/>
</dbReference>
<protein>
    <submittedName>
        <fullName evidence="6">RNA-dependent RNA polymerase</fullName>
    </submittedName>
</protein>
<evidence type="ECO:0000256" key="1">
    <source>
        <dbReference type="ARBA" id="ARBA00022679"/>
    </source>
</evidence>